<evidence type="ECO:0000256" key="2">
    <source>
        <dbReference type="ARBA" id="ARBA00008847"/>
    </source>
</evidence>
<dbReference type="GO" id="GO:0006207">
    <property type="term" value="P:'de novo' pyrimidine nucleobase biosynthetic process"/>
    <property type="evidence" value="ECO:0007669"/>
    <property type="project" value="InterPro"/>
</dbReference>
<dbReference type="AlphaFoldDB" id="A0A974BHZ1"/>
<evidence type="ECO:0000313" key="10">
    <source>
        <dbReference type="Proteomes" id="UP000611629"/>
    </source>
</evidence>
<comment type="caution">
    <text evidence="9">The sequence shown here is derived from an EMBL/GenBank/DDBJ whole genome shotgun (WGS) entry which is preliminary data.</text>
</comment>
<dbReference type="NCBIfam" id="TIGR02127">
    <property type="entry name" value="pyrF_sub2"/>
    <property type="match status" value="1"/>
</dbReference>
<dbReference type="InterPro" id="IPR001754">
    <property type="entry name" value="OMPdeCOase_dom"/>
</dbReference>
<evidence type="ECO:0000313" key="9">
    <source>
        <dbReference type="EMBL" id="NYB73025.1"/>
    </source>
</evidence>
<evidence type="ECO:0000256" key="4">
    <source>
        <dbReference type="ARBA" id="ARBA00022975"/>
    </source>
</evidence>
<dbReference type="Pfam" id="PF00215">
    <property type="entry name" value="OMPdecase"/>
    <property type="match status" value="1"/>
</dbReference>
<evidence type="ECO:0000256" key="3">
    <source>
        <dbReference type="ARBA" id="ARBA00022793"/>
    </source>
</evidence>
<dbReference type="RefSeq" id="WP_179236723.1">
    <property type="nucleotide sequence ID" value="NZ_JACBNQ010000002.1"/>
</dbReference>
<dbReference type="InterPro" id="IPR013785">
    <property type="entry name" value="Aldolase_TIM"/>
</dbReference>
<dbReference type="SUPFAM" id="SSF51366">
    <property type="entry name" value="Ribulose-phoshate binding barrel"/>
    <property type="match status" value="1"/>
</dbReference>
<comment type="similarity">
    <text evidence="2 7">Belongs to the OMP decarboxylase family. Type 2 subfamily.</text>
</comment>
<evidence type="ECO:0000256" key="1">
    <source>
        <dbReference type="ARBA" id="ARBA00004861"/>
    </source>
</evidence>
<dbReference type="Gene3D" id="3.20.20.70">
    <property type="entry name" value="Aldolase class I"/>
    <property type="match status" value="1"/>
</dbReference>
<comment type="catalytic activity">
    <reaction evidence="6 7">
        <text>orotidine 5'-phosphate + H(+) = UMP + CO2</text>
        <dbReference type="Rhea" id="RHEA:11596"/>
        <dbReference type="ChEBI" id="CHEBI:15378"/>
        <dbReference type="ChEBI" id="CHEBI:16526"/>
        <dbReference type="ChEBI" id="CHEBI:57538"/>
        <dbReference type="ChEBI" id="CHEBI:57865"/>
        <dbReference type="EC" id="4.1.1.23"/>
    </reaction>
</comment>
<accession>A0A974BHZ1</accession>
<dbReference type="GO" id="GO:0044205">
    <property type="term" value="P:'de novo' UMP biosynthetic process"/>
    <property type="evidence" value="ECO:0007669"/>
    <property type="project" value="UniProtKB-UniRule"/>
</dbReference>
<evidence type="ECO:0000259" key="8">
    <source>
        <dbReference type="SMART" id="SM00934"/>
    </source>
</evidence>
<keyword evidence="4 7" id="KW-0665">Pyrimidine biosynthesis</keyword>
<dbReference type="SMART" id="SM00934">
    <property type="entry name" value="OMPdecase"/>
    <property type="match status" value="1"/>
</dbReference>
<dbReference type="PANTHER" id="PTHR43375">
    <property type="entry name" value="OROTIDINE 5'-PHOSPHATE DECARBOXYLASE"/>
    <property type="match status" value="1"/>
</dbReference>
<sequence length="287" mass="31987">MIVDKLFEHVKERGHVCIGLDTDYSYLPEAYAKQFKSKAEAIYNFNKDIIDATYDLAACYKVQIAYYEAMGIDGLRAYSDTLKYIKEKGQISIADIKRGDISKTAEMYAAGHFSGDFEADFVTLSPYMGINDSIEPFLKYIKENEKGIFVLVRTSNQGAKDFQYIKDENGLNLYENVADMVEKLAEENLGSCGFSSIGSVVGATNNEESGSLRKRLKTSFLLIPGYGAQGGKAEDIKAYLINGNGAVVNSSRGILLAYKKENNGEDNFAMYARNEVIRMRDDIRANI</sequence>
<dbReference type="HAMAP" id="MF_01215">
    <property type="entry name" value="OMPdecase_type2"/>
    <property type="match status" value="1"/>
</dbReference>
<keyword evidence="3 7" id="KW-0210">Decarboxylase</keyword>
<dbReference type="Proteomes" id="UP000611629">
    <property type="component" value="Unassembled WGS sequence"/>
</dbReference>
<evidence type="ECO:0000256" key="6">
    <source>
        <dbReference type="ARBA" id="ARBA00049157"/>
    </source>
</evidence>
<dbReference type="EMBL" id="JACBNQ010000002">
    <property type="protein sequence ID" value="NYB73025.1"/>
    <property type="molecule type" value="Genomic_DNA"/>
</dbReference>
<keyword evidence="5 7" id="KW-0456">Lyase</keyword>
<keyword evidence="10" id="KW-1185">Reference proteome</keyword>
<reference evidence="9" key="1">
    <citation type="submission" date="2020-07" db="EMBL/GenBank/DDBJ databases">
        <title>Genomic analysis of a strain of Sedimentibacter Hydroxybenzoicus DSM7310.</title>
        <authorList>
            <person name="Ma S."/>
        </authorList>
    </citation>
    <scope>NUCLEOTIDE SEQUENCE</scope>
    <source>
        <strain evidence="9">DSM 7310</strain>
    </source>
</reference>
<evidence type="ECO:0000256" key="5">
    <source>
        <dbReference type="ARBA" id="ARBA00023239"/>
    </source>
</evidence>
<gene>
    <name evidence="7 9" type="primary">pyrF</name>
    <name evidence="9" type="ORF">HZF24_02585</name>
</gene>
<protein>
    <recommendedName>
        <fullName evidence="7">Orotidine 5'-phosphate decarboxylase</fullName>
        <ecNumber evidence="7">4.1.1.23</ecNumber>
    </recommendedName>
    <alternativeName>
        <fullName evidence="7">OMP decarboxylase</fullName>
        <shortName evidence="7">OMPDCase</shortName>
        <shortName evidence="7">OMPdecase</shortName>
    </alternativeName>
</protein>
<dbReference type="InterPro" id="IPR011060">
    <property type="entry name" value="RibuloseP-bd_barrel"/>
</dbReference>
<organism evidence="9 10">
    <name type="scientific">Sedimentibacter hydroxybenzoicus DSM 7310</name>
    <dbReference type="NCBI Taxonomy" id="1123245"/>
    <lineage>
        <taxon>Bacteria</taxon>
        <taxon>Bacillati</taxon>
        <taxon>Bacillota</taxon>
        <taxon>Tissierellia</taxon>
        <taxon>Sedimentibacter</taxon>
    </lineage>
</organism>
<proteinExistence type="inferred from homology"/>
<feature type="active site" description="Proton donor" evidence="7">
    <location>
        <position position="97"/>
    </location>
</feature>
<name>A0A974BHZ1_SEDHY</name>
<evidence type="ECO:0000256" key="7">
    <source>
        <dbReference type="HAMAP-Rule" id="MF_01215"/>
    </source>
</evidence>
<dbReference type="PANTHER" id="PTHR43375:SF1">
    <property type="entry name" value="OROTIDINE 5'-PHOSPHATE DECARBOXYLASE"/>
    <property type="match status" value="1"/>
</dbReference>
<dbReference type="InterPro" id="IPR011995">
    <property type="entry name" value="OMPdecase_type-2"/>
</dbReference>
<dbReference type="FunFam" id="3.20.20.70:FF:000246">
    <property type="entry name" value="Orotidine 5'-phosphate decarboxylase"/>
    <property type="match status" value="1"/>
</dbReference>
<dbReference type="GO" id="GO:0004590">
    <property type="term" value="F:orotidine-5'-phosphate decarboxylase activity"/>
    <property type="evidence" value="ECO:0007669"/>
    <property type="project" value="UniProtKB-UniRule"/>
</dbReference>
<dbReference type="EC" id="4.1.1.23" evidence="7"/>
<feature type="domain" description="Orotidine 5'-phosphate decarboxylase" evidence="8">
    <location>
        <begin position="15"/>
        <end position="267"/>
    </location>
</feature>
<dbReference type="CDD" id="cd04725">
    <property type="entry name" value="OMP_decarboxylase_like"/>
    <property type="match status" value="1"/>
</dbReference>
<comment type="pathway">
    <text evidence="1 7">Pyrimidine metabolism; UMP biosynthesis via de novo pathway; UMP from orotate: step 2/2.</text>
</comment>